<dbReference type="Proteomes" id="UP000031586">
    <property type="component" value="Unassembled WGS sequence"/>
</dbReference>
<dbReference type="AlphaFoldDB" id="A0A0C1Z995"/>
<reference evidence="1 2" key="1">
    <citation type="submission" date="2014-07" db="EMBL/GenBank/DDBJ databases">
        <title>Unique and conserved regions in Vibrio harveyi and related species in comparison with the shrimp pathogen Vibrio harveyi CAIM 1792.</title>
        <authorList>
            <person name="Espinoza-Valles I."/>
            <person name="Vora G."/>
            <person name="Leekitcharoenphon P."/>
            <person name="Ussery D."/>
            <person name="Hoj L."/>
            <person name="Gomez-Gil B."/>
        </authorList>
    </citation>
    <scope>NUCLEOTIDE SEQUENCE [LARGE SCALE GENOMIC DNA]</scope>
    <source>
        <strain evidence="2">CAIM 1854 / LMG 25443</strain>
    </source>
</reference>
<dbReference type="PATRIC" id="fig|1229493.5.peg.1596"/>
<evidence type="ECO:0000313" key="1">
    <source>
        <dbReference type="EMBL" id="KIF52724.1"/>
    </source>
</evidence>
<gene>
    <name evidence="1" type="ORF">H735_12470</name>
</gene>
<organism evidence="1 2">
    <name type="scientific">Vibrio owensii CAIM 1854 = LMG 25443</name>
    <dbReference type="NCBI Taxonomy" id="1229493"/>
    <lineage>
        <taxon>Bacteria</taxon>
        <taxon>Pseudomonadati</taxon>
        <taxon>Pseudomonadota</taxon>
        <taxon>Gammaproteobacteria</taxon>
        <taxon>Vibrionales</taxon>
        <taxon>Vibrionaceae</taxon>
        <taxon>Vibrio</taxon>
    </lineage>
</organism>
<protein>
    <submittedName>
        <fullName evidence="1">Uncharacterized protein</fullName>
    </submittedName>
</protein>
<evidence type="ECO:0000313" key="2">
    <source>
        <dbReference type="Proteomes" id="UP000031586"/>
    </source>
</evidence>
<dbReference type="EMBL" id="JPRD01000019">
    <property type="protein sequence ID" value="KIF52724.1"/>
    <property type="molecule type" value="Genomic_DNA"/>
</dbReference>
<comment type="caution">
    <text evidence="1">The sequence shown here is derived from an EMBL/GenBank/DDBJ whole genome shotgun (WGS) entry which is preliminary data.</text>
</comment>
<proteinExistence type="predicted"/>
<sequence>MVINSDFDNTSLSDSDFERYDSIIILGDKERNKKLMKNIIGFGISRDVILISDAHSEEKREVNTFNVNYSNESDYKKMISLITNIILD</sequence>
<accession>A0A0C1Z995</accession>
<name>A0A0C1Z995_9VIBR</name>